<dbReference type="GO" id="GO:0016491">
    <property type="term" value="F:oxidoreductase activity"/>
    <property type="evidence" value="ECO:0007669"/>
    <property type="project" value="UniProtKB-KW"/>
</dbReference>
<dbReference type="Proteomes" id="UP000777438">
    <property type="component" value="Unassembled WGS sequence"/>
</dbReference>
<evidence type="ECO:0000256" key="4">
    <source>
        <dbReference type="ARBA" id="ARBA00023002"/>
    </source>
</evidence>
<accession>A0A9P9AGW2</accession>
<evidence type="ECO:0000256" key="2">
    <source>
        <dbReference type="ARBA" id="ARBA00022630"/>
    </source>
</evidence>
<feature type="domain" description="NADH:flavin oxidoreductase/NADH oxidase N-terminal" evidence="5">
    <location>
        <begin position="21"/>
        <end position="371"/>
    </location>
</feature>
<keyword evidence="3" id="KW-0288">FMN</keyword>
<organism evidence="6 7">
    <name type="scientific">Thelonectria olida</name>
    <dbReference type="NCBI Taxonomy" id="1576542"/>
    <lineage>
        <taxon>Eukaryota</taxon>
        <taxon>Fungi</taxon>
        <taxon>Dikarya</taxon>
        <taxon>Ascomycota</taxon>
        <taxon>Pezizomycotina</taxon>
        <taxon>Sordariomycetes</taxon>
        <taxon>Hypocreomycetidae</taxon>
        <taxon>Hypocreales</taxon>
        <taxon>Nectriaceae</taxon>
        <taxon>Thelonectria</taxon>
    </lineage>
</organism>
<dbReference type="Pfam" id="PF00724">
    <property type="entry name" value="Oxidored_FMN"/>
    <property type="match status" value="1"/>
</dbReference>
<evidence type="ECO:0000256" key="3">
    <source>
        <dbReference type="ARBA" id="ARBA00022643"/>
    </source>
</evidence>
<dbReference type="InterPro" id="IPR013785">
    <property type="entry name" value="Aldolase_TIM"/>
</dbReference>
<sequence length="425" mass="45977">MTRQVEQPLSTDSMAESLVSRPFTLKNGVELPNRLVKASTAEGLADENFLPTEALIAAYRAWAEGGWGLVLTGNVQVDPRYLGQPTDIAYNEAVGYDTMLESWKKWAAACSYNTSRTVVQINHPGRQSPAGAGTRGFFAKSIAPSPVPLSLGKEFFPRLMSTLIFGTPREMTQQEIKEAVGRFASTARLAAEAGFAGVELHAAHGYLLAQFLSAKTNQRSDEYGGSAAARAKIVVEVIQAVRAVVPRDFIVGIKLNSVDHQSATALGDGLLQLKLITDAGIDFLEVSGGTYEDPQLVAGTHTNTKKVTAKERTREAFFLEFARTIRKELTGLPLIVTGGFRSRKVMEAALQDDALDLIGMARPAILNPSVPTNTILNTAVEEKDAKAYARLIEPPWLLKKIGNVVIGAGAETMWYGKQIAKMGKI</sequence>
<dbReference type="InterPro" id="IPR051799">
    <property type="entry name" value="NADH_flavin_oxidoreductase"/>
</dbReference>
<dbReference type="GO" id="GO:0010181">
    <property type="term" value="F:FMN binding"/>
    <property type="evidence" value="ECO:0007669"/>
    <property type="project" value="InterPro"/>
</dbReference>
<evidence type="ECO:0000256" key="1">
    <source>
        <dbReference type="ARBA" id="ARBA00005979"/>
    </source>
</evidence>
<reference evidence="6 7" key="1">
    <citation type="journal article" date="2021" name="Nat. Commun.">
        <title>Genetic determinants of endophytism in the Arabidopsis root mycobiome.</title>
        <authorList>
            <person name="Mesny F."/>
            <person name="Miyauchi S."/>
            <person name="Thiergart T."/>
            <person name="Pickel B."/>
            <person name="Atanasova L."/>
            <person name="Karlsson M."/>
            <person name="Huettel B."/>
            <person name="Barry K.W."/>
            <person name="Haridas S."/>
            <person name="Chen C."/>
            <person name="Bauer D."/>
            <person name="Andreopoulos W."/>
            <person name="Pangilinan J."/>
            <person name="LaButti K."/>
            <person name="Riley R."/>
            <person name="Lipzen A."/>
            <person name="Clum A."/>
            <person name="Drula E."/>
            <person name="Henrissat B."/>
            <person name="Kohler A."/>
            <person name="Grigoriev I.V."/>
            <person name="Martin F.M."/>
            <person name="Hacquard S."/>
        </authorList>
    </citation>
    <scope>NUCLEOTIDE SEQUENCE [LARGE SCALE GENOMIC DNA]</scope>
    <source>
        <strain evidence="6 7">MPI-CAGE-CH-0241</strain>
    </source>
</reference>
<dbReference type="PANTHER" id="PTHR43656:SF2">
    <property type="entry name" value="BINDING OXIDOREDUCTASE, PUTATIVE (AFU_ORTHOLOGUE AFUA_2G08260)-RELATED"/>
    <property type="match status" value="1"/>
</dbReference>
<evidence type="ECO:0000313" key="6">
    <source>
        <dbReference type="EMBL" id="KAH6869318.1"/>
    </source>
</evidence>
<gene>
    <name evidence="6" type="ORF">B0T10DRAFT_501668</name>
</gene>
<protein>
    <submittedName>
        <fullName evidence="6">NADH:flavin oxidoreductase/NADH oxidase</fullName>
    </submittedName>
</protein>
<dbReference type="EMBL" id="JAGPYM010000074">
    <property type="protein sequence ID" value="KAH6869318.1"/>
    <property type="molecule type" value="Genomic_DNA"/>
</dbReference>
<dbReference type="Gene3D" id="3.20.20.70">
    <property type="entry name" value="Aldolase class I"/>
    <property type="match status" value="1"/>
</dbReference>
<evidence type="ECO:0000259" key="5">
    <source>
        <dbReference type="Pfam" id="PF00724"/>
    </source>
</evidence>
<dbReference type="SUPFAM" id="SSF51395">
    <property type="entry name" value="FMN-linked oxidoreductases"/>
    <property type="match status" value="1"/>
</dbReference>
<proteinExistence type="inferred from homology"/>
<comment type="similarity">
    <text evidence="1">Belongs to the NADH:flavin oxidoreductase/NADH oxidase family.</text>
</comment>
<dbReference type="PANTHER" id="PTHR43656">
    <property type="entry name" value="BINDING OXIDOREDUCTASE, PUTATIVE (AFU_ORTHOLOGUE AFUA_2G08260)-RELATED"/>
    <property type="match status" value="1"/>
</dbReference>
<evidence type="ECO:0000313" key="7">
    <source>
        <dbReference type="Proteomes" id="UP000777438"/>
    </source>
</evidence>
<keyword evidence="7" id="KW-1185">Reference proteome</keyword>
<dbReference type="OrthoDB" id="1663137at2759"/>
<name>A0A9P9AGW2_9HYPO</name>
<comment type="caution">
    <text evidence="6">The sequence shown here is derived from an EMBL/GenBank/DDBJ whole genome shotgun (WGS) entry which is preliminary data.</text>
</comment>
<dbReference type="AlphaFoldDB" id="A0A9P9AGW2"/>
<keyword evidence="4" id="KW-0560">Oxidoreductase</keyword>
<dbReference type="InterPro" id="IPR001155">
    <property type="entry name" value="OxRdtase_FMN_N"/>
</dbReference>
<keyword evidence="2" id="KW-0285">Flavoprotein</keyword>
<dbReference type="CDD" id="cd04733">
    <property type="entry name" value="OYE_like_2_FMN"/>
    <property type="match status" value="1"/>
</dbReference>